<evidence type="ECO:0000256" key="14">
    <source>
        <dbReference type="ARBA" id="ARBA00080858"/>
    </source>
</evidence>
<dbReference type="GO" id="GO:0009982">
    <property type="term" value="F:pseudouridine synthase activity"/>
    <property type="evidence" value="ECO:0007669"/>
    <property type="project" value="InterPro"/>
</dbReference>
<dbReference type="GO" id="GO:0031119">
    <property type="term" value="P:tRNA pseudouridine synthesis"/>
    <property type="evidence" value="ECO:0007669"/>
    <property type="project" value="InterPro"/>
</dbReference>
<evidence type="ECO:0000256" key="3">
    <source>
        <dbReference type="ARBA" id="ARBA00001947"/>
    </source>
</evidence>
<comment type="catalytic activity">
    <reaction evidence="1">
        <text>a uridine in mRNA = a pseudouridine in mRNA</text>
        <dbReference type="Rhea" id="RHEA:56644"/>
        <dbReference type="Rhea" id="RHEA-COMP:14658"/>
        <dbReference type="Rhea" id="RHEA-COMP:14659"/>
        <dbReference type="ChEBI" id="CHEBI:65314"/>
        <dbReference type="ChEBI" id="CHEBI:65315"/>
    </reaction>
</comment>
<dbReference type="GO" id="GO:0003723">
    <property type="term" value="F:RNA binding"/>
    <property type="evidence" value="ECO:0007669"/>
    <property type="project" value="InterPro"/>
</dbReference>
<dbReference type="InterPro" id="IPR020103">
    <property type="entry name" value="PsdUridine_synth_cat_dom_sf"/>
</dbReference>
<dbReference type="InterPro" id="IPR001406">
    <property type="entry name" value="PsdUridine_synth_TruA"/>
</dbReference>
<evidence type="ECO:0000256" key="7">
    <source>
        <dbReference type="ARBA" id="ARBA00022694"/>
    </source>
</evidence>
<feature type="active site" description="Nucleophile" evidence="15">
    <location>
        <position position="141"/>
    </location>
</feature>
<dbReference type="FunFam" id="3.30.70.660:FF:000002">
    <property type="entry name" value="tRNA pseudouridine synthase"/>
    <property type="match status" value="1"/>
</dbReference>
<accession>A0A1E4TWY1</accession>
<dbReference type="CDD" id="cd02568">
    <property type="entry name" value="PseudoU_synth_PUS1_PUS2"/>
    <property type="match status" value="1"/>
</dbReference>
<evidence type="ECO:0000256" key="8">
    <source>
        <dbReference type="ARBA" id="ARBA00023235"/>
    </source>
</evidence>
<comment type="similarity">
    <text evidence="5">Belongs to the tRNA pseudouridine synthase TruA family.</text>
</comment>
<evidence type="ECO:0000256" key="10">
    <source>
        <dbReference type="ARBA" id="ARBA00036943"/>
    </source>
</evidence>
<evidence type="ECO:0000256" key="5">
    <source>
        <dbReference type="ARBA" id="ARBA00009375"/>
    </source>
</evidence>
<evidence type="ECO:0000259" key="17">
    <source>
        <dbReference type="Pfam" id="PF01416"/>
    </source>
</evidence>
<feature type="domain" description="Pseudouridine synthase I TruA alpha/beta" evidence="17">
    <location>
        <begin position="308"/>
        <end position="413"/>
    </location>
</feature>
<reference evidence="19" key="1">
    <citation type="submission" date="2016-05" db="EMBL/GenBank/DDBJ databases">
        <title>Comparative genomics of biotechnologically important yeasts.</title>
        <authorList>
            <consortium name="DOE Joint Genome Institute"/>
            <person name="Riley R."/>
            <person name="Haridas S."/>
            <person name="Wolfe K.H."/>
            <person name="Lopes M.R."/>
            <person name="Hittinger C.T."/>
            <person name="Goker M."/>
            <person name="Salamov A."/>
            <person name="Wisecaver J."/>
            <person name="Long T.M."/>
            <person name="Aerts A.L."/>
            <person name="Barry K."/>
            <person name="Choi C."/>
            <person name="Clum A."/>
            <person name="Coughlan A.Y."/>
            <person name="Deshpande S."/>
            <person name="Douglass A.P."/>
            <person name="Hanson S.J."/>
            <person name="Klenk H.-P."/>
            <person name="Labutti K."/>
            <person name="Lapidus A."/>
            <person name="Lindquist E."/>
            <person name="Lipzen A."/>
            <person name="Meier-Kolthoff J.P."/>
            <person name="Ohm R.A."/>
            <person name="Otillar R.P."/>
            <person name="Pangilinan J."/>
            <person name="Peng Y."/>
            <person name="Rokas A."/>
            <person name="Rosa C.A."/>
            <person name="Scheuner C."/>
            <person name="Sibirny A.A."/>
            <person name="Slot J.C."/>
            <person name="Stielow J.B."/>
            <person name="Sun H."/>
            <person name="Kurtzman C.P."/>
            <person name="Blackwell M."/>
            <person name="Grigoriev I.V."/>
            <person name="Jeffries T.W."/>
        </authorList>
    </citation>
    <scope>NUCLEOTIDE SEQUENCE [LARGE SCALE GENOMIC DNA]</scope>
    <source>
        <strain evidence="19">NRRL Y-2460</strain>
    </source>
</reference>
<evidence type="ECO:0000256" key="15">
    <source>
        <dbReference type="PIRSR" id="PIRSR641708-1"/>
    </source>
</evidence>
<proteinExistence type="inferred from homology"/>
<dbReference type="PANTHER" id="PTHR11142">
    <property type="entry name" value="PSEUDOURIDYLATE SYNTHASE"/>
    <property type="match status" value="1"/>
</dbReference>
<dbReference type="GO" id="GO:1990481">
    <property type="term" value="P:mRNA pseudouridine synthesis"/>
    <property type="evidence" value="ECO:0007669"/>
    <property type="project" value="TreeGrafter"/>
</dbReference>
<dbReference type="Gene3D" id="3.30.70.580">
    <property type="entry name" value="Pseudouridine synthase I, catalytic domain, N-terminal subdomain"/>
    <property type="match status" value="1"/>
</dbReference>
<keyword evidence="6" id="KW-0507">mRNA processing</keyword>
<dbReference type="InterPro" id="IPR020097">
    <property type="entry name" value="PsdUridine_synth_TruA_a/b_dom"/>
</dbReference>
<evidence type="ECO:0000256" key="13">
    <source>
        <dbReference type="ARBA" id="ARBA00079072"/>
    </source>
</evidence>
<keyword evidence="19" id="KW-1185">Reference proteome</keyword>
<keyword evidence="9" id="KW-0539">Nucleus</keyword>
<comment type="cofactor">
    <cofactor evidence="3">
        <name>Zn(2+)</name>
        <dbReference type="ChEBI" id="CHEBI:29105"/>
    </cofactor>
</comment>
<dbReference type="Gene3D" id="3.30.70.660">
    <property type="entry name" value="Pseudouridine synthase I, catalytic domain, C-terminal subdomain"/>
    <property type="match status" value="1"/>
</dbReference>
<dbReference type="FunFam" id="3.30.70.580:FF:000002">
    <property type="entry name" value="tRNA pseudouridine synthase"/>
    <property type="match status" value="1"/>
</dbReference>
<evidence type="ECO:0000256" key="9">
    <source>
        <dbReference type="ARBA" id="ARBA00023242"/>
    </source>
</evidence>
<evidence type="ECO:0000256" key="4">
    <source>
        <dbReference type="ARBA" id="ARBA00004123"/>
    </source>
</evidence>
<evidence type="ECO:0000256" key="12">
    <source>
        <dbReference type="ARBA" id="ARBA00073968"/>
    </source>
</evidence>
<dbReference type="InterPro" id="IPR041708">
    <property type="entry name" value="PUS1/PUS2-like"/>
</dbReference>
<feature type="binding site" evidence="16">
    <location>
        <position position="197"/>
    </location>
    <ligand>
        <name>substrate</name>
    </ligand>
</feature>
<evidence type="ECO:0000256" key="2">
    <source>
        <dbReference type="ARBA" id="ARBA00001832"/>
    </source>
</evidence>
<organism evidence="18 19">
    <name type="scientific">Pachysolen tannophilus NRRL Y-2460</name>
    <dbReference type="NCBI Taxonomy" id="669874"/>
    <lineage>
        <taxon>Eukaryota</taxon>
        <taxon>Fungi</taxon>
        <taxon>Dikarya</taxon>
        <taxon>Ascomycota</taxon>
        <taxon>Saccharomycotina</taxon>
        <taxon>Pichiomycetes</taxon>
        <taxon>Pachysolenaceae</taxon>
        <taxon>Pachysolen</taxon>
    </lineage>
</organism>
<dbReference type="AlphaFoldDB" id="A0A1E4TWY1"/>
<dbReference type="GO" id="GO:0005634">
    <property type="term" value="C:nucleus"/>
    <property type="evidence" value="ECO:0007669"/>
    <property type="project" value="UniProtKB-SubCell"/>
</dbReference>
<evidence type="ECO:0000256" key="6">
    <source>
        <dbReference type="ARBA" id="ARBA00022664"/>
    </source>
</evidence>
<dbReference type="PANTHER" id="PTHR11142:SF4">
    <property type="entry name" value="PSEUDOURIDYLATE SYNTHASE 1 HOMOLOG"/>
    <property type="match status" value="1"/>
</dbReference>
<dbReference type="EMBL" id="KV454013">
    <property type="protein sequence ID" value="ODV96241.1"/>
    <property type="molecule type" value="Genomic_DNA"/>
</dbReference>
<keyword evidence="8" id="KW-0413">Isomerase</keyword>
<sequence length="508" mass="59014">MVPKFLQKLKIQLHLQLQKSQLIQLVYKRKMIETMMITYTNQRKNRSEIGMTKKNGVRERTRGRILDENGNPLPREERKPKKKIACLIGYCGTGYHGMQLNPPHKTIEGDLFDAFVKSGAISRDNSNDLKKSSFQRAARTDKGVHASGNVISLKMIIEDPEVLSKINSHLPDQIRVWGMERVNKTFDCRKMCSSRIYEYLLPTYSLLPPKPTSPLGKQVTEAKIQFPGVARDDKEGQEWWDSVYTNLRENSISDEQIEIALNGLINNQEDTKIETETSKLIKRIKKLDNEFRRSYRISQERLQLLRDAMQQYIGHHNFHNYTLGKHFKDPSSNRYMKSITVSDPFVIEGTEWCSIKIHGQSFMLHQIRKMIAMATLVVRCGCPLDRISQAFGPDKINIPKAPALGLLLEQPVYEGYNSKLESFGYNPIEFTKYEKEMQDFKMKYIYDKIYKEESQENVFYGFFAFIDGFNGDHQIFSFLTAKGIEKLTKDELKEFEIPNEKKESNIEE</sequence>
<gene>
    <name evidence="18" type="ORF">PACTADRAFT_75399</name>
</gene>
<dbReference type="OrthoDB" id="10256309at2759"/>
<dbReference type="InterPro" id="IPR020095">
    <property type="entry name" value="PsdUridine_synth_TruA_C"/>
</dbReference>
<dbReference type="Proteomes" id="UP000094236">
    <property type="component" value="Unassembled WGS sequence"/>
</dbReference>
<comment type="subcellular location">
    <subcellularLocation>
        <location evidence="4">Nucleus</location>
    </subcellularLocation>
</comment>
<dbReference type="Pfam" id="PF01416">
    <property type="entry name" value="PseudoU_synth_1"/>
    <property type="match status" value="1"/>
</dbReference>
<evidence type="ECO:0000313" key="19">
    <source>
        <dbReference type="Proteomes" id="UP000094236"/>
    </source>
</evidence>
<dbReference type="SUPFAM" id="SSF55120">
    <property type="entry name" value="Pseudouridine synthase"/>
    <property type="match status" value="1"/>
</dbReference>
<keyword evidence="7" id="KW-0819">tRNA processing</keyword>
<dbReference type="STRING" id="669874.A0A1E4TWY1"/>
<dbReference type="GO" id="GO:0006397">
    <property type="term" value="P:mRNA processing"/>
    <property type="evidence" value="ECO:0007669"/>
    <property type="project" value="UniProtKB-KW"/>
</dbReference>
<comment type="catalytic activity">
    <reaction evidence="2">
        <text>uridine in snRNA = pseudouridine in snRNA</text>
        <dbReference type="Rhea" id="RHEA:51124"/>
        <dbReference type="Rhea" id="RHEA-COMP:12891"/>
        <dbReference type="Rhea" id="RHEA-COMP:12892"/>
        <dbReference type="ChEBI" id="CHEBI:65314"/>
        <dbReference type="ChEBI" id="CHEBI:65315"/>
    </reaction>
</comment>
<comment type="catalytic activity">
    <reaction evidence="10">
        <text>a uridine in tRNA = a pseudouridine in tRNA</text>
        <dbReference type="Rhea" id="RHEA:54572"/>
        <dbReference type="Rhea" id="RHEA-COMP:13339"/>
        <dbReference type="Rhea" id="RHEA-COMP:13934"/>
        <dbReference type="ChEBI" id="CHEBI:65314"/>
        <dbReference type="ChEBI" id="CHEBI:65315"/>
    </reaction>
</comment>
<evidence type="ECO:0000256" key="16">
    <source>
        <dbReference type="PIRSR" id="PIRSR641708-2"/>
    </source>
</evidence>
<comment type="function">
    <text evidence="11">Formation of pseudouridine at positions 27 and 28 in the anticodon stem and loop of transfer RNAs; at positions 34 and 36 of intron-containing precursor tRNA(Ile) and at position 35 in the intron-containing tRNA(Tyr). Catalyzes pseudouridylation at position 44 in U2 snRNA. Also catalyzes pseudouridylation of mRNAs.</text>
</comment>
<evidence type="ECO:0000313" key="18">
    <source>
        <dbReference type="EMBL" id="ODV96241.1"/>
    </source>
</evidence>
<evidence type="ECO:0000256" key="11">
    <source>
        <dbReference type="ARBA" id="ARBA00053072"/>
    </source>
</evidence>
<dbReference type="GO" id="GO:0031120">
    <property type="term" value="P:snRNA pseudouridine synthesis"/>
    <property type="evidence" value="ECO:0007669"/>
    <property type="project" value="UniProtKB-ARBA"/>
</dbReference>
<dbReference type="InterPro" id="IPR020094">
    <property type="entry name" value="TruA/RsuA/RluB/E/F_N"/>
</dbReference>
<protein>
    <recommendedName>
        <fullName evidence="12">tRNA pseudouridine synthase 1</fullName>
    </recommendedName>
    <alternativeName>
        <fullName evidence="13">tRNA pseudouridylate synthase 1</fullName>
    </alternativeName>
    <alternativeName>
        <fullName evidence="14">tRNA-uridine isomerase 1</fullName>
    </alternativeName>
</protein>
<evidence type="ECO:0000256" key="1">
    <source>
        <dbReference type="ARBA" id="ARBA00001166"/>
    </source>
</evidence>
<dbReference type="NCBIfam" id="TIGR00071">
    <property type="entry name" value="hisT_truA"/>
    <property type="match status" value="1"/>
</dbReference>
<name>A0A1E4TWY1_PACTA</name>